<feature type="chain" id="PRO_5042937670" evidence="1">
    <location>
        <begin position="26"/>
        <end position="371"/>
    </location>
</feature>
<proteinExistence type="predicted"/>
<dbReference type="Proteomes" id="UP001307849">
    <property type="component" value="Unassembled WGS sequence"/>
</dbReference>
<gene>
    <name evidence="2" type="ORF">TWF506_003403</name>
</gene>
<reference evidence="2 3" key="1">
    <citation type="submission" date="2019-10" db="EMBL/GenBank/DDBJ databases">
        <authorList>
            <person name="Palmer J.M."/>
        </authorList>
    </citation>
    <scope>NUCLEOTIDE SEQUENCE [LARGE SCALE GENOMIC DNA]</scope>
    <source>
        <strain evidence="2 3">TWF506</strain>
    </source>
</reference>
<keyword evidence="1" id="KW-0732">Signal</keyword>
<dbReference type="AlphaFoldDB" id="A0AAN8N3G5"/>
<name>A0AAN8N3G5_9PEZI</name>
<evidence type="ECO:0000313" key="2">
    <source>
        <dbReference type="EMBL" id="KAK6500636.1"/>
    </source>
</evidence>
<organism evidence="2 3">
    <name type="scientific">Arthrobotrys conoides</name>
    <dbReference type="NCBI Taxonomy" id="74498"/>
    <lineage>
        <taxon>Eukaryota</taxon>
        <taxon>Fungi</taxon>
        <taxon>Dikarya</taxon>
        <taxon>Ascomycota</taxon>
        <taxon>Pezizomycotina</taxon>
        <taxon>Orbiliomycetes</taxon>
        <taxon>Orbiliales</taxon>
        <taxon>Orbiliaceae</taxon>
        <taxon>Arthrobotrys</taxon>
    </lineage>
</organism>
<keyword evidence="3" id="KW-1185">Reference proteome</keyword>
<evidence type="ECO:0000256" key="1">
    <source>
        <dbReference type="SAM" id="SignalP"/>
    </source>
</evidence>
<protein>
    <submittedName>
        <fullName evidence="2">Uncharacterized protein</fullName>
    </submittedName>
</protein>
<feature type="signal peptide" evidence="1">
    <location>
        <begin position="1"/>
        <end position="25"/>
    </location>
</feature>
<dbReference type="EMBL" id="JAVHJM010000012">
    <property type="protein sequence ID" value="KAK6500636.1"/>
    <property type="molecule type" value="Genomic_DNA"/>
</dbReference>
<evidence type="ECO:0000313" key="3">
    <source>
        <dbReference type="Proteomes" id="UP001307849"/>
    </source>
</evidence>
<sequence>MYSYAIPSIYLPLLLVLGFISSGYCSPEQPTFLPTNPKDARPPIPDVNYEADTFGDRTGHDRSKWIDKKISAILDKPELFNTEDMVPFGIDGEKKGLFIAWNVDPTSKSYSISALTNAKKWVRWFITEYKIAQKQAFPSFIFWRFIPTTKLHPNTPDTSFKTDYPREKQYFVVNEYLAWSKEEAVISGMKVFTSTKYGMGASDFGDGDMTMLNVKHSKNLKYLRRVIVTRSQDSAQWGELTFVPDSALDLGLSPGKWILLDQARNEEVTQNGKGGGVLPTSIIDSTYKGLSNANLTILTRFPPEDQVIVNVCGALKYKKGIDFSKSDIGVYTVMLSKQKPMSERTITMGETGDLIIEVCSTATLMTKIWPF</sequence>
<accession>A0AAN8N3G5</accession>
<comment type="caution">
    <text evidence="2">The sequence shown here is derived from an EMBL/GenBank/DDBJ whole genome shotgun (WGS) entry which is preliminary data.</text>
</comment>